<organism evidence="9 10">
    <name type="scientific">Nematocida parisii (strain ERTm3)</name>
    <name type="common">Nematode killer fungus</name>
    <dbReference type="NCBI Taxonomy" id="935791"/>
    <lineage>
        <taxon>Eukaryota</taxon>
        <taxon>Fungi</taxon>
        <taxon>Fungi incertae sedis</taxon>
        <taxon>Microsporidia</taxon>
        <taxon>Nematocida</taxon>
    </lineage>
</organism>
<dbReference type="GO" id="GO:0000978">
    <property type="term" value="F:RNA polymerase II cis-regulatory region sequence-specific DNA binding"/>
    <property type="evidence" value="ECO:0007669"/>
    <property type="project" value="TreeGrafter"/>
</dbReference>
<dbReference type="Proteomes" id="UP000002872">
    <property type="component" value="Unassembled WGS sequence"/>
</dbReference>
<dbReference type="InParanoid" id="I3EGH7"/>
<dbReference type="SUPFAM" id="SSF57716">
    <property type="entry name" value="Glucocorticoid receptor-like (DNA-binding domain)"/>
    <property type="match status" value="2"/>
</dbReference>
<comment type="subcellular location">
    <subcellularLocation>
        <location evidence="1">Nucleus</location>
    </subcellularLocation>
</comment>
<dbReference type="GO" id="GO:0000122">
    <property type="term" value="P:negative regulation of transcription by RNA polymerase II"/>
    <property type="evidence" value="ECO:0007669"/>
    <property type="project" value="TreeGrafter"/>
</dbReference>
<dbReference type="PROSITE" id="PS00344">
    <property type="entry name" value="GATA_ZN_FINGER_1"/>
    <property type="match status" value="1"/>
</dbReference>
<dbReference type="VEuPathDB" id="MicrosporidiaDB:NEQG_01768"/>
<evidence type="ECO:0000256" key="6">
    <source>
        <dbReference type="PROSITE-ProRule" id="PRU00094"/>
    </source>
</evidence>
<reference evidence="9" key="1">
    <citation type="submission" date="2011-01" db="EMBL/GenBank/DDBJ databases">
        <title>The Genome Sequence of Nematocida parisii strain ERTm3.</title>
        <authorList>
            <consortium name="The Broad Institute Genome Sequencing Platform"/>
            <consortium name="The Broad Institute Genome Sequencing Center for Infectious Disease"/>
            <person name="Cuomo C."/>
            <person name="Troemel E."/>
            <person name="Young S.K."/>
            <person name="Zeng Q."/>
            <person name="Gargeya S."/>
            <person name="Fitzgerald M."/>
            <person name="Haas B."/>
            <person name="Abouelleil A."/>
            <person name="Alvarado L."/>
            <person name="Arachchi H.M."/>
            <person name="Berlin A."/>
            <person name="Chapman S.B."/>
            <person name="Gearin G."/>
            <person name="Goldberg J."/>
            <person name="Griggs A."/>
            <person name="Gujja S."/>
            <person name="Hansen M."/>
            <person name="Heiman D."/>
            <person name="Howarth C."/>
            <person name="Larimer J."/>
            <person name="Lui A."/>
            <person name="MacDonald P.J.P."/>
            <person name="McCowen C."/>
            <person name="Montmayeur A."/>
            <person name="Murphy C."/>
            <person name="Neiman D."/>
            <person name="Pearson M."/>
            <person name="Priest M."/>
            <person name="Roberts A."/>
            <person name="Saif S."/>
            <person name="Shea T."/>
            <person name="Sisk P."/>
            <person name="Stolte C."/>
            <person name="Sykes S."/>
            <person name="Wortman J."/>
            <person name="Nusbaum C."/>
            <person name="Birren B."/>
        </authorList>
    </citation>
    <scope>NUCLEOTIDE SEQUENCE</scope>
    <source>
        <strain evidence="9">ERTm3</strain>
    </source>
</reference>
<dbReference type="GO" id="GO:0005634">
    <property type="term" value="C:nucleus"/>
    <property type="evidence" value="ECO:0007669"/>
    <property type="project" value="UniProtKB-SubCell"/>
</dbReference>
<evidence type="ECO:0000256" key="5">
    <source>
        <dbReference type="ARBA" id="ARBA00023242"/>
    </source>
</evidence>
<dbReference type="HOGENOM" id="CLU_973472_0_0_1"/>
<dbReference type="AlphaFoldDB" id="I3EGH7"/>
<keyword evidence="4" id="KW-0862">Zinc</keyword>
<keyword evidence="2" id="KW-0479">Metal-binding</keyword>
<dbReference type="InterPro" id="IPR039355">
    <property type="entry name" value="Transcription_factor_GATA"/>
</dbReference>
<evidence type="ECO:0000313" key="9">
    <source>
        <dbReference type="EMBL" id="EIJ88324.1"/>
    </source>
</evidence>
<feature type="domain" description="GATA-type" evidence="8">
    <location>
        <begin position="128"/>
        <end position="186"/>
    </location>
</feature>
<evidence type="ECO:0000259" key="8">
    <source>
        <dbReference type="PROSITE" id="PS50114"/>
    </source>
</evidence>
<feature type="domain" description="GATA-type" evidence="8">
    <location>
        <begin position="192"/>
        <end position="227"/>
    </location>
</feature>
<dbReference type="PANTHER" id="PTHR10071">
    <property type="entry name" value="TRANSCRIPTION FACTOR GATA FAMILY MEMBER"/>
    <property type="match status" value="1"/>
</dbReference>
<dbReference type="InterPro" id="IPR013088">
    <property type="entry name" value="Znf_NHR/GATA"/>
</dbReference>
<dbReference type="PROSITE" id="PS50114">
    <property type="entry name" value="GATA_ZN_FINGER_2"/>
    <property type="match status" value="2"/>
</dbReference>
<feature type="region of interest" description="Disordered" evidence="7">
    <location>
        <begin position="53"/>
        <end position="124"/>
    </location>
</feature>
<accession>I3EGH7</accession>
<dbReference type="OrthoDB" id="515401at2759"/>
<dbReference type="Gene3D" id="3.30.50.10">
    <property type="entry name" value="Erythroid Transcription Factor GATA-1, subunit A"/>
    <property type="match status" value="2"/>
</dbReference>
<dbReference type="PANTHER" id="PTHR10071:SF281">
    <property type="entry name" value="BOX A-BINDING FACTOR-RELATED"/>
    <property type="match status" value="1"/>
</dbReference>
<dbReference type="GO" id="GO:0045944">
    <property type="term" value="P:positive regulation of transcription by RNA polymerase II"/>
    <property type="evidence" value="ECO:0007669"/>
    <property type="project" value="TreeGrafter"/>
</dbReference>
<keyword evidence="3 6" id="KW-0863">Zinc-finger</keyword>
<evidence type="ECO:0000256" key="7">
    <source>
        <dbReference type="SAM" id="MobiDB-lite"/>
    </source>
</evidence>
<evidence type="ECO:0000256" key="3">
    <source>
        <dbReference type="ARBA" id="ARBA00022771"/>
    </source>
</evidence>
<name>I3EGH7_NEMP3</name>
<feature type="compositionally biased region" description="Basic and acidic residues" evidence="7">
    <location>
        <begin position="69"/>
        <end position="124"/>
    </location>
</feature>
<evidence type="ECO:0000256" key="1">
    <source>
        <dbReference type="ARBA" id="ARBA00004123"/>
    </source>
</evidence>
<protein>
    <recommendedName>
        <fullName evidence="8">GATA-type domain-containing protein</fullName>
    </recommendedName>
</protein>
<dbReference type="STRING" id="935791.I3EGH7"/>
<sequence length="297" mass="35480">MTERTRQEIDNQMNNINEYSEEISDDKEGIEEYHADMYTNTPEYQKNYHTEEPYSFREEYTEKPSWGESLDRYGEYRPDDYRSNEYRPEDYSREGWQWTEEREREKPADPWPNTEKKAKKEKSMTRKKSKFRVCTNCGTTTTPAWRRSTSNKILLCNACGLYQRLHGSNRPFSVTPDGKTKAIKNNIEKGVCRGCGVVQTPLWKRGNSNEWLCSSCGLLYNRREREREEYTQEWPEYSQGEAWKYNEEYSEGVGWHDKGAGQEQAIQYEYKDKDAEANYFGDERFKGYFGYYDQEKE</sequence>
<feature type="region of interest" description="Disordered" evidence="7">
    <location>
        <begin position="1"/>
        <end position="24"/>
    </location>
</feature>
<evidence type="ECO:0000313" key="10">
    <source>
        <dbReference type="Proteomes" id="UP000002872"/>
    </source>
</evidence>
<dbReference type="InterPro" id="IPR000679">
    <property type="entry name" value="Znf_GATA"/>
</dbReference>
<keyword evidence="5" id="KW-0539">Nucleus</keyword>
<dbReference type="GO" id="GO:0008270">
    <property type="term" value="F:zinc ion binding"/>
    <property type="evidence" value="ECO:0007669"/>
    <property type="project" value="UniProtKB-KW"/>
</dbReference>
<feature type="compositionally biased region" description="Basic and acidic residues" evidence="7">
    <location>
        <begin position="53"/>
        <end position="62"/>
    </location>
</feature>
<dbReference type="EMBL" id="GL870879">
    <property type="protein sequence ID" value="EIJ88324.1"/>
    <property type="molecule type" value="Genomic_DNA"/>
</dbReference>
<dbReference type="CDD" id="cd00202">
    <property type="entry name" value="ZnF_GATA"/>
    <property type="match status" value="1"/>
</dbReference>
<evidence type="ECO:0000256" key="4">
    <source>
        <dbReference type="ARBA" id="ARBA00022833"/>
    </source>
</evidence>
<evidence type="ECO:0000256" key="2">
    <source>
        <dbReference type="ARBA" id="ARBA00022723"/>
    </source>
</evidence>
<dbReference type="Pfam" id="PF00320">
    <property type="entry name" value="GATA"/>
    <property type="match status" value="1"/>
</dbReference>
<keyword evidence="10" id="KW-1185">Reference proteome</keyword>
<proteinExistence type="predicted"/>
<dbReference type="SMART" id="SM00401">
    <property type="entry name" value="ZnF_GATA"/>
    <property type="match status" value="2"/>
</dbReference>
<dbReference type="GO" id="GO:0000981">
    <property type="term" value="F:DNA-binding transcription factor activity, RNA polymerase II-specific"/>
    <property type="evidence" value="ECO:0007669"/>
    <property type="project" value="TreeGrafter"/>
</dbReference>
<gene>
    <name evidence="9" type="ORF">NEQG_01768</name>
</gene>